<dbReference type="PRINTS" id="PR01040">
    <property type="entry name" value="TRNASYNTHTYR"/>
</dbReference>
<comment type="similarity">
    <text evidence="10">Belongs to the class-I aminoacyl-tRNA synthetase family. TyrS type 2 subfamily.</text>
</comment>
<comment type="subcellular location">
    <subcellularLocation>
        <location evidence="10">Cytoplasm</location>
    </subcellularLocation>
</comment>
<feature type="short sequence motif" description="'HIGH' region" evidence="10">
    <location>
        <begin position="46"/>
        <end position="55"/>
    </location>
</feature>
<evidence type="ECO:0000256" key="6">
    <source>
        <dbReference type="ARBA" id="ARBA00022884"/>
    </source>
</evidence>
<keyword evidence="4 10" id="KW-0547">Nucleotide-binding</keyword>
<dbReference type="FunFam" id="3.40.50.620:FF:000061">
    <property type="entry name" value="Tyrosine--tRNA ligase"/>
    <property type="match status" value="1"/>
</dbReference>
<comment type="subunit">
    <text evidence="1 10">Homodimer.</text>
</comment>
<dbReference type="Gene3D" id="3.40.50.620">
    <property type="entry name" value="HUPs"/>
    <property type="match status" value="1"/>
</dbReference>
<dbReference type="GO" id="GO:0004831">
    <property type="term" value="F:tyrosine-tRNA ligase activity"/>
    <property type="evidence" value="ECO:0007669"/>
    <property type="project" value="UniProtKB-UniRule"/>
</dbReference>
<keyword evidence="3 10" id="KW-0436">Ligase</keyword>
<dbReference type="Proteomes" id="UP000182278">
    <property type="component" value="Unassembled WGS sequence"/>
</dbReference>
<dbReference type="InterPro" id="IPR002307">
    <property type="entry name" value="Tyr-tRNA-ligase"/>
</dbReference>
<dbReference type="GO" id="GO:0003723">
    <property type="term" value="F:RNA binding"/>
    <property type="evidence" value="ECO:0007669"/>
    <property type="project" value="UniProtKB-KW"/>
</dbReference>
<dbReference type="SMART" id="SM00363">
    <property type="entry name" value="S4"/>
    <property type="match status" value="1"/>
</dbReference>
<dbReference type="PROSITE" id="PS50889">
    <property type="entry name" value="S4"/>
    <property type="match status" value="1"/>
</dbReference>
<evidence type="ECO:0000256" key="11">
    <source>
        <dbReference type="PROSITE-ProRule" id="PRU00182"/>
    </source>
</evidence>
<evidence type="ECO:0000256" key="2">
    <source>
        <dbReference type="ARBA" id="ARBA00022490"/>
    </source>
</evidence>
<keyword evidence="6 11" id="KW-0694">RNA-binding</keyword>
<keyword evidence="8 10" id="KW-0030">Aminoacyl-tRNA synthetase</keyword>
<dbReference type="CDD" id="cd00805">
    <property type="entry name" value="TyrRS_core"/>
    <property type="match status" value="1"/>
</dbReference>
<dbReference type="GO" id="GO:0006437">
    <property type="term" value="P:tyrosyl-tRNA aminoacylation"/>
    <property type="evidence" value="ECO:0007669"/>
    <property type="project" value="UniProtKB-UniRule"/>
</dbReference>
<dbReference type="Gene3D" id="1.10.240.10">
    <property type="entry name" value="Tyrosyl-Transfer RNA Synthetase"/>
    <property type="match status" value="1"/>
</dbReference>
<evidence type="ECO:0000259" key="12">
    <source>
        <dbReference type="SMART" id="SM00363"/>
    </source>
</evidence>
<dbReference type="InterPro" id="IPR054608">
    <property type="entry name" value="SYY-like_C"/>
</dbReference>
<dbReference type="GO" id="GO:0005829">
    <property type="term" value="C:cytosol"/>
    <property type="evidence" value="ECO:0007669"/>
    <property type="project" value="TreeGrafter"/>
</dbReference>
<dbReference type="InterPro" id="IPR024108">
    <property type="entry name" value="Tyr-tRNA-ligase_bac_2"/>
</dbReference>
<dbReference type="InterPro" id="IPR024088">
    <property type="entry name" value="Tyr-tRNA-ligase_bac-type"/>
</dbReference>
<dbReference type="SUPFAM" id="SSF55174">
    <property type="entry name" value="Alpha-L RNA-binding motif"/>
    <property type="match status" value="1"/>
</dbReference>
<dbReference type="CDD" id="cd00165">
    <property type="entry name" value="S4"/>
    <property type="match status" value="1"/>
</dbReference>
<dbReference type="InterPro" id="IPR036986">
    <property type="entry name" value="S4_RNA-bd_sf"/>
</dbReference>
<dbReference type="InterPro" id="IPR002305">
    <property type="entry name" value="aa-tRNA-synth_Ic"/>
</dbReference>
<evidence type="ECO:0000256" key="4">
    <source>
        <dbReference type="ARBA" id="ARBA00022741"/>
    </source>
</evidence>
<feature type="domain" description="RNA-binding S4" evidence="12">
    <location>
        <begin position="340"/>
        <end position="402"/>
    </location>
</feature>
<keyword evidence="7 10" id="KW-0648">Protein biosynthesis</keyword>
<dbReference type="STRING" id="1817893.AUJ66_06005"/>
<evidence type="ECO:0000256" key="1">
    <source>
        <dbReference type="ARBA" id="ARBA00011738"/>
    </source>
</evidence>
<evidence type="ECO:0000256" key="10">
    <source>
        <dbReference type="HAMAP-Rule" id="MF_02007"/>
    </source>
</evidence>
<reference evidence="13 14" key="1">
    <citation type="journal article" date="2016" name="Environ. Microbiol.">
        <title>Genomic resolution of a cold subsurface aquifer community provides metabolic insights for novel microbes adapted to high CO concentrations.</title>
        <authorList>
            <person name="Probst A.J."/>
            <person name="Castelle C.J."/>
            <person name="Singh A."/>
            <person name="Brown C.T."/>
            <person name="Anantharaman K."/>
            <person name="Sharon I."/>
            <person name="Hug L.A."/>
            <person name="Burstein D."/>
            <person name="Emerson J.B."/>
            <person name="Thomas B.C."/>
            <person name="Banfield J.F."/>
        </authorList>
    </citation>
    <scope>NUCLEOTIDE SEQUENCE [LARGE SCALE GENOMIC DNA]</scope>
    <source>
        <strain evidence="13">CG1_02_38_46</strain>
    </source>
</reference>
<dbReference type="GO" id="GO:0005524">
    <property type="term" value="F:ATP binding"/>
    <property type="evidence" value="ECO:0007669"/>
    <property type="project" value="UniProtKB-UniRule"/>
</dbReference>
<evidence type="ECO:0000256" key="7">
    <source>
        <dbReference type="ARBA" id="ARBA00022917"/>
    </source>
</evidence>
<dbReference type="InterPro" id="IPR002942">
    <property type="entry name" value="S4_RNA-bd"/>
</dbReference>
<gene>
    <name evidence="10" type="primary">tyrS</name>
    <name evidence="13" type="ORF">AUJ66_06005</name>
</gene>
<dbReference type="InterPro" id="IPR001412">
    <property type="entry name" value="aa-tRNA-synth_I_CS"/>
</dbReference>
<dbReference type="InterPro" id="IPR014729">
    <property type="entry name" value="Rossmann-like_a/b/a_fold"/>
</dbReference>
<dbReference type="Gene3D" id="3.10.290.10">
    <property type="entry name" value="RNA-binding S4 domain"/>
    <property type="match status" value="1"/>
</dbReference>
<keyword evidence="2 10" id="KW-0963">Cytoplasm</keyword>
<name>A0A1J4SE17_9BACT</name>
<organism evidence="13 14">
    <name type="scientific">Candidatus Desantisbacteria bacterium CG1_02_38_46</name>
    <dbReference type="NCBI Taxonomy" id="1817893"/>
    <lineage>
        <taxon>Bacteria</taxon>
        <taxon>Candidatus Desantisiibacteriota</taxon>
    </lineage>
</organism>
<comment type="catalytic activity">
    <reaction evidence="9 10">
        <text>tRNA(Tyr) + L-tyrosine + ATP = L-tyrosyl-tRNA(Tyr) + AMP + diphosphate + H(+)</text>
        <dbReference type="Rhea" id="RHEA:10220"/>
        <dbReference type="Rhea" id="RHEA-COMP:9706"/>
        <dbReference type="Rhea" id="RHEA-COMP:9707"/>
        <dbReference type="ChEBI" id="CHEBI:15378"/>
        <dbReference type="ChEBI" id="CHEBI:30616"/>
        <dbReference type="ChEBI" id="CHEBI:33019"/>
        <dbReference type="ChEBI" id="CHEBI:58315"/>
        <dbReference type="ChEBI" id="CHEBI:78442"/>
        <dbReference type="ChEBI" id="CHEBI:78536"/>
        <dbReference type="ChEBI" id="CHEBI:456215"/>
        <dbReference type="EC" id="6.1.1.1"/>
    </reaction>
</comment>
<evidence type="ECO:0000256" key="5">
    <source>
        <dbReference type="ARBA" id="ARBA00022840"/>
    </source>
</evidence>
<evidence type="ECO:0000313" key="14">
    <source>
        <dbReference type="Proteomes" id="UP000182278"/>
    </source>
</evidence>
<dbReference type="SUPFAM" id="SSF52374">
    <property type="entry name" value="Nucleotidylyl transferase"/>
    <property type="match status" value="1"/>
</dbReference>
<dbReference type="PANTHER" id="PTHR11766:SF1">
    <property type="entry name" value="TYROSINE--TRNA LIGASE"/>
    <property type="match status" value="1"/>
</dbReference>
<comment type="caution">
    <text evidence="13">The sequence shown here is derived from an EMBL/GenBank/DDBJ whole genome shotgun (WGS) entry which is preliminary data.</text>
</comment>
<dbReference type="PANTHER" id="PTHR11766">
    <property type="entry name" value="TYROSYL-TRNA SYNTHETASE"/>
    <property type="match status" value="1"/>
</dbReference>
<dbReference type="Pfam" id="PF22421">
    <property type="entry name" value="SYY_C-terminal"/>
    <property type="match status" value="1"/>
</dbReference>
<sequence>MDIEEELRIIKRNVVDILPGLEELRKRLQEARQQARPLKIKYGADPTAPDIHLGHTITLSKLREFQDLGHIVQFIIGDFTAMIGDPSGRNEVRKPLSEESIRKNASTYQEQIFKILDKKRTELHFNSEWFGKMSLKDTLKMASYYTVARVLERAEFKERFKKKQEISLLEFIYPLLQGYDSVMLGNDIEIGGTDQTFNLLVGRDLQRDYGKKEQIILTLPLLVGTDGIRKMSKSYGNYIGITELPLEIYGKTMSIPDELIFPYMELLTSISDEKINNMKKDVRDEKMNPKDAKAFLANEIVKRYHGISEAAKAGNEFDKIFKKRELPSEIPSRKYEKEKVWIIDVLVNEGLAKNKTEANRLISQGAVELDGKTITSPDFDILMDSEHVLKVGKRRFLKIKGE</sequence>
<evidence type="ECO:0000313" key="13">
    <source>
        <dbReference type="EMBL" id="OIN96509.1"/>
    </source>
</evidence>
<dbReference type="NCBIfam" id="TIGR00234">
    <property type="entry name" value="tyrS"/>
    <property type="match status" value="1"/>
</dbReference>
<dbReference type="FunFam" id="1.10.240.10:FF:000006">
    <property type="entry name" value="Tyrosine--tRNA ligase"/>
    <property type="match status" value="1"/>
</dbReference>
<comment type="function">
    <text evidence="10">Catalyzes the attachment of tyrosine to tRNA(Tyr) in a two-step reaction: tyrosine is first activated by ATP to form Tyr-AMP and then transferred to the acceptor end of tRNA(Tyr).</text>
</comment>
<evidence type="ECO:0000256" key="3">
    <source>
        <dbReference type="ARBA" id="ARBA00022598"/>
    </source>
</evidence>
<feature type="binding site" evidence="10">
    <location>
        <position position="233"/>
    </location>
    <ligand>
        <name>ATP</name>
        <dbReference type="ChEBI" id="CHEBI:30616"/>
    </ligand>
</feature>
<proteinExistence type="inferred from homology"/>
<dbReference type="EMBL" id="MNUO01000093">
    <property type="protein sequence ID" value="OIN96509.1"/>
    <property type="molecule type" value="Genomic_DNA"/>
</dbReference>
<accession>A0A1J4SE17</accession>
<dbReference type="AlphaFoldDB" id="A0A1J4SE17"/>
<dbReference type="Pfam" id="PF00579">
    <property type="entry name" value="tRNA-synt_1b"/>
    <property type="match status" value="1"/>
</dbReference>
<feature type="short sequence motif" description="'KMSKS' region" evidence="10">
    <location>
        <begin position="230"/>
        <end position="234"/>
    </location>
</feature>
<evidence type="ECO:0000256" key="9">
    <source>
        <dbReference type="ARBA" id="ARBA00048248"/>
    </source>
</evidence>
<dbReference type="PROSITE" id="PS00178">
    <property type="entry name" value="AA_TRNA_LIGASE_I"/>
    <property type="match status" value="1"/>
</dbReference>
<keyword evidence="5 10" id="KW-0067">ATP-binding</keyword>
<dbReference type="HAMAP" id="MF_02007">
    <property type="entry name" value="Tyr_tRNA_synth_type2"/>
    <property type="match status" value="1"/>
</dbReference>
<protein>
    <recommendedName>
        <fullName evidence="10">Tyrosine--tRNA ligase</fullName>
        <ecNumber evidence="10">6.1.1.1</ecNumber>
    </recommendedName>
    <alternativeName>
        <fullName evidence="10">Tyrosyl-tRNA synthetase</fullName>
        <shortName evidence="10">TyrRS</shortName>
    </alternativeName>
</protein>
<evidence type="ECO:0000256" key="8">
    <source>
        <dbReference type="ARBA" id="ARBA00023146"/>
    </source>
</evidence>
<dbReference type="EC" id="6.1.1.1" evidence="10"/>